<dbReference type="Proteomes" id="UP001277972">
    <property type="component" value="Unassembled WGS sequence"/>
</dbReference>
<proteinExistence type="predicted"/>
<accession>A0ACC6M549</accession>
<sequence length="357" mass="41824">MFEFILLDSIVKLNGERTIYNIFHLLTAKKSTQTVQDSNLFDLTKYFGVYKSLARAEFNQKIQQFMEQDIIQLNKEKQTADVTENGKVFYQQLKAEYEEAIYLNGAKYQDVAARYSLHLLLFIQTITHLHVNKHRFIPIIEDIETQKFIKRLWKLEQKKGTERLLHDLYQDLNDLLIGLPDTHAGVFVDSLTSQRKVGLSKYQVANKYQLTHHDVQLMFTNVIHAICTAIENGKDFAFLHQLYVIKKEKPLLSNSANQTLYYMEHGLSVEEIAHLRHLKQNTIMDHIVEIAYVNKTFNWSTYITKEQIALIKEALSEIQSKKLKEIKSKLPESISYFHIKLVMALGYKETIEERDYV</sequence>
<evidence type="ECO:0000313" key="1">
    <source>
        <dbReference type="EMBL" id="MDX8046093.1"/>
    </source>
</evidence>
<name>A0ACC6M549_9BACI</name>
<comment type="caution">
    <text evidence="1">The sequence shown here is derived from an EMBL/GenBank/DDBJ whole genome shotgun (WGS) entry which is preliminary data.</text>
</comment>
<reference evidence="1" key="1">
    <citation type="submission" date="2023-11" db="EMBL/GenBank/DDBJ databases">
        <title>Gracilibacillus pellucida a moderately halophilic bacterium isolated from saline soil in Xinjiang province.</title>
        <authorList>
            <person name="Zhang Z."/>
            <person name="Tan F."/>
            <person name="Wang Y."/>
            <person name="Xia M."/>
        </authorList>
    </citation>
    <scope>NUCLEOTIDE SEQUENCE</scope>
    <source>
        <strain evidence="1">S3-1-1</strain>
    </source>
</reference>
<evidence type="ECO:0000313" key="2">
    <source>
        <dbReference type="Proteomes" id="UP001277972"/>
    </source>
</evidence>
<keyword evidence="2" id="KW-1185">Reference proteome</keyword>
<protein>
    <submittedName>
        <fullName evidence="1">Helix-turn-helix domain-containing protein</fullName>
    </submittedName>
</protein>
<gene>
    <name evidence="1" type="ORF">SH601_08835</name>
</gene>
<organism evidence="1 2">
    <name type="scientific">Gracilibacillus pellucidus</name>
    <dbReference type="NCBI Taxonomy" id="3095368"/>
    <lineage>
        <taxon>Bacteria</taxon>
        <taxon>Bacillati</taxon>
        <taxon>Bacillota</taxon>
        <taxon>Bacilli</taxon>
        <taxon>Bacillales</taxon>
        <taxon>Bacillaceae</taxon>
        <taxon>Gracilibacillus</taxon>
    </lineage>
</organism>
<dbReference type="EMBL" id="JAWZSR010000004">
    <property type="protein sequence ID" value="MDX8046093.1"/>
    <property type="molecule type" value="Genomic_DNA"/>
</dbReference>